<name>A0A938Y1P2_9BACL</name>
<organism evidence="12 13">
    <name type="scientific">Brevibacillus fulvus</name>
    <dbReference type="NCBI Taxonomy" id="1125967"/>
    <lineage>
        <taxon>Bacteria</taxon>
        <taxon>Bacillati</taxon>
        <taxon>Bacillota</taxon>
        <taxon>Bacilli</taxon>
        <taxon>Bacillales</taxon>
        <taxon>Paenibacillaceae</taxon>
        <taxon>Brevibacillus</taxon>
    </lineage>
</organism>
<dbReference type="GO" id="GO:0071555">
    <property type="term" value="P:cell wall organization"/>
    <property type="evidence" value="ECO:0007669"/>
    <property type="project" value="UniProtKB-UniRule"/>
</dbReference>
<comment type="pathway">
    <text evidence="1 9">Cell wall biogenesis; peptidoglycan biosynthesis.</text>
</comment>
<dbReference type="Pfam" id="PF01471">
    <property type="entry name" value="PG_binding_1"/>
    <property type="match status" value="1"/>
</dbReference>
<feature type="chain" id="PRO_5038963513" description="L,D-TPase catalytic domain-containing protein" evidence="10">
    <location>
        <begin position="22"/>
        <end position="220"/>
    </location>
</feature>
<reference evidence="12" key="1">
    <citation type="submission" date="2021-01" db="EMBL/GenBank/DDBJ databases">
        <title>Genomic Encyclopedia of Type Strains, Phase IV (KMG-IV): sequencing the most valuable type-strain genomes for metagenomic binning, comparative biology and taxonomic classification.</title>
        <authorList>
            <person name="Goeker M."/>
        </authorList>
    </citation>
    <scope>NUCLEOTIDE SEQUENCE</scope>
    <source>
        <strain evidence="12">DSM 25523</strain>
    </source>
</reference>
<keyword evidence="13" id="KW-1185">Reference proteome</keyword>
<dbReference type="PROSITE" id="PS52029">
    <property type="entry name" value="LD_TPASE"/>
    <property type="match status" value="1"/>
</dbReference>
<dbReference type="InterPro" id="IPR038063">
    <property type="entry name" value="Transpep_catalytic_dom"/>
</dbReference>
<dbReference type="EMBL" id="JAFBEB010000014">
    <property type="protein sequence ID" value="MBM7591701.1"/>
    <property type="molecule type" value="Genomic_DNA"/>
</dbReference>
<evidence type="ECO:0000256" key="1">
    <source>
        <dbReference type="ARBA" id="ARBA00004752"/>
    </source>
</evidence>
<evidence type="ECO:0000256" key="5">
    <source>
        <dbReference type="ARBA" id="ARBA00022801"/>
    </source>
</evidence>
<evidence type="ECO:0000256" key="6">
    <source>
        <dbReference type="ARBA" id="ARBA00022960"/>
    </source>
</evidence>
<dbReference type="GO" id="GO:0008360">
    <property type="term" value="P:regulation of cell shape"/>
    <property type="evidence" value="ECO:0007669"/>
    <property type="project" value="UniProtKB-UniRule"/>
</dbReference>
<evidence type="ECO:0000256" key="7">
    <source>
        <dbReference type="ARBA" id="ARBA00022984"/>
    </source>
</evidence>
<dbReference type="GO" id="GO:0071972">
    <property type="term" value="F:peptidoglycan L,D-transpeptidase activity"/>
    <property type="evidence" value="ECO:0007669"/>
    <property type="project" value="TreeGrafter"/>
</dbReference>
<evidence type="ECO:0000313" key="13">
    <source>
        <dbReference type="Proteomes" id="UP000717624"/>
    </source>
</evidence>
<proteinExistence type="inferred from homology"/>
<accession>A0A938Y1P2</accession>
<feature type="active site" description="Proton donor/acceptor" evidence="9">
    <location>
        <position position="101"/>
    </location>
</feature>
<keyword evidence="3" id="KW-0328">Glycosyltransferase</keyword>
<dbReference type="AlphaFoldDB" id="A0A938Y1P2"/>
<keyword evidence="5" id="KW-0378">Hydrolase</keyword>
<feature type="active site" description="Nucleophile" evidence="9">
    <location>
        <position position="117"/>
    </location>
</feature>
<keyword evidence="4" id="KW-0808">Transferase</keyword>
<dbReference type="Proteomes" id="UP000717624">
    <property type="component" value="Unassembled WGS sequence"/>
</dbReference>
<evidence type="ECO:0000256" key="9">
    <source>
        <dbReference type="PROSITE-ProRule" id="PRU01373"/>
    </source>
</evidence>
<evidence type="ECO:0000313" key="12">
    <source>
        <dbReference type="EMBL" id="MBM7591701.1"/>
    </source>
</evidence>
<evidence type="ECO:0000256" key="3">
    <source>
        <dbReference type="ARBA" id="ARBA00022676"/>
    </source>
</evidence>
<gene>
    <name evidence="12" type="ORF">JOD01_003352</name>
</gene>
<keyword evidence="8 9" id="KW-0961">Cell wall biogenesis/degradation</keyword>
<keyword evidence="7 9" id="KW-0573">Peptidoglycan synthesis</keyword>
<evidence type="ECO:0000256" key="8">
    <source>
        <dbReference type="ARBA" id="ARBA00023316"/>
    </source>
</evidence>
<dbReference type="PANTHER" id="PTHR30582:SF24">
    <property type="entry name" value="L,D-TRANSPEPTIDASE ERFK_SRFK-RELATED"/>
    <property type="match status" value="1"/>
</dbReference>
<dbReference type="GO" id="GO:0018104">
    <property type="term" value="P:peptidoglycan-protein cross-linking"/>
    <property type="evidence" value="ECO:0007669"/>
    <property type="project" value="TreeGrafter"/>
</dbReference>
<dbReference type="InterPro" id="IPR002477">
    <property type="entry name" value="Peptidoglycan-bd-like"/>
</dbReference>
<protein>
    <recommendedName>
        <fullName evidence="11">L,D-TPase catalytic domain-containing protein</fullName>
    </recommendedName>
</protein>
<dbReference type="PANTHER" id="PTHR30582">
    <property type="entry name" value="L,D-TRANSPEPTIDASE"/>
    <property type="match status" value="1"/>
</dbReference>
<dbReference type="InterPro" id="IPR036365">
    <property type="entry name" value="PGBD-like_sf"/>
</dbReference>
<evidence type="ECO:0000256" key="4">
    <source>
        <dbReference type="ARBA" id="ARBA00022679"/>
    </source>
</evidence>
<dbReference type="Gene3D" id="1.10.101.10">
    <property type="entry name" value="PGBD-like superfamily/PGBD"/>
    <property type="match status" value="1"/>
</dbReference>
<dbReference type="InterPro" id="IPR005490">
    <property type="entry name" value="LD_TPept_cat_dom"/>
</dbReference>
<dbReference type="InterPro" id="IPR050979">
    <property type="entry name" value="LD-transpeptidase"/>
</dbReference>
<dbReference type="CDD" id="cd16913">
    <property type="entry name" value="YkuD_like"/>
    <property type="match status" value="1"/>
</dbReference>
<keyword evidence="10" id="KW-0732">Signal</keyword>
<sequence>MHRKIVAVSLCLLLLSLIAHPCLVSAKQNDLYIYINLWHNRLELKTSSGTVVKSFRVAPGAKETPSPIGKFRIIQKSRDWGGGFGTRWLGLNVSWGIYGIHGTNRPEAIGRYVSHGCIRMKNRDVEQLFPYVSVGTPVIIDGPIMGHESLTYRDLVPGSRGALVQLVQNRLKAAGYYWGSANGIYDRGTELAVIRFQKKEKLKVTGQIHLADLQYLGIVE</sequence>
<evidence type="ECO:0000256" key="2">
    <source>
        <dbReference type="ARBA" id="ARBA00005992"/>
    </source>
</evidence>
<evidence type="ECO:0000259" key="11">
    <source>
        <dbReference type="PROSITE" id="PS52029"/>
    </source>
</evidence>
<dbReference type="SUPFAM" id="SSF47090">
    <property type="entry name" value="PGBD-like"/>
    <property type="match status" value="1"/>
</dbReference>
<feature type="signal peptide" evidence="10">
    <location>
        <begin position="1"/>
        <end position="21"/>
    </location>
</feature>
<dbReference type="SUPFAM" id="SSF141523">
    <property type="entry name" value="L,D-transpeptidase catalytic domain-like"/>
    <property type="match status" value="1"/>
</dbReference>
<evidence type="ECO:0000256" key="10">
    <source>
        <dbReference type="SAM" id="SignalP"/>
    </source>
</evidence>
<dbReference type="Gene3D" id="2.40.440.10">
    <property type="entry name" value="L,D-transpeptidase catalytic domain-like"/>
    <property type="match status" value="1"/>
</dbReference>
<dbReference type="InterPro" id="IPR036366">
    <property type="entry name" value="PGBDSf"/>
</dbReference>
<comment type="caution">
    <text evidence="12">The sequence shown here is derived from an EMBL/GenBank/DDBJ whole genome shotgun (WGS) entry which is preliminary data.</text>
</comment>
<dbReference type="RefSeq" id="WP_204519398.1">
    <property type="nucleotide sequence ID" value="NZ_BAABIN010000012.1"/>
</dbReference>
<dbReference type="GO" id="GO:0005576">
    <property type="term" value="C:extracellular region"/>
    <property type="evidence" value="ECO:0007669"/>
    <property type="project" value="TreeGrafter"/>
</dbReference>
<comment type="similarity">
    <text evidence="2">Belongs to the YkuD family.</text>
</comment>
<dbReference type="GO" id="GO:0016757">
    <property type="term" value="F:glycosyltransferase activity"/>
    <property type="evidence" value="ECO:0007669"/>
    <property type="project" value="UniProtKB-KW"/>
</dbReference>
<keyword evidence="6 9" id="KW-0133">Cell shape</keyword>
<feature type="domain" description="L,D-TPase catalytic" evidence="11">
    <location>
        <begin position="31"/>
        <end position="141"/>
    </location>
</feature>
<dbReference type="Pfam" id="PF03734">
    <property type="entry name" value="YkuD"/>
    <property type="match status" value="1"/>
</dbReference>